<dbReference type="EMBL" id="LGUE01000004">
    <property type="protein sequence ID" value="KON84694.1"/>
    <property type="molecule type" value="Genomic_DNA"/>
</dbReference>
<dbReference type="Proteomes" id="UP000037405">
    <property type="component" value="Unassembled WGS sequence"/>
</dbReference>
<dbReference type="OrthoDB" id="2968679at2"/>
<reference evidence="5" key="1">
    <citation type="submission" date="2015-07" db="EMBL/GenBank/DDBJ databases">
        <title>Fjat-14235 jcm11544.</title>
        <authorList>
            <person name="Liu B."/>
            <person name="Wang J."/>
            <person name="Zhu Y."/>
            <person name="Liu G."/>
            <person name="Chen Q."/>
            <person name="Chen Z."/>
            <person name="Lan J."/>
            <person name="Che J."/>
            <person name="Ge C."/>
            <person name="Shi H."/>
            <person name="Pan Z."/>
            <person name="Liu X."/>
        </authorList>
    </citation>
    <scope>NUCLEOTIDE SEQUENCE [LARGE SCALE GENOMIC DNA]</scope>
    <source>
        <strain evidence="5">JCM 11544</strain>
    </source>
</reference>
<dbReference type="NCBIfam" id="TIGR02532">
    <property type="entry name" value="IV_pilin_GFxxxE"/>
    <property type="match status" value="1"/>
</dbReference>
<dbReference type="GO" id="GO:0030420">
    <property type="term" value="P:establishment of competence for transformation"/>
    <property type="evidence" value="ECO:0007669"/>
    <property type="project" value="UniProtKB-KW"/>
</dbReference>
<gene>
    <name evidence="4" type="ORF">AF331_11745</name>
</gene>
<name>A0A0M0G4F1_9BACI</name>
<evidence type="ECO:0000313" key="5">
    <source>
        <dbReference type="Proteomes" id="UP000037405"/>
    </source>
</evidence>
<evidence type="ECO:0000256" key="1">
    <source>
        <dbReference type="ARBA" id="ARBA00004241"/>
    </source>
</evidence>
<dbReference type="Pfam" id="PF07963">
    <property type="entry name" value="N_methyl"/>
    <property type="match status" value="1"/>
</dbReference>
<dbReference type="STRING" id="189381.GCA_900166615_01541"/>
<keyword evidence="3" id="KW-1133">Transmembrane helix</keyword>
<evidence type="ECO:0008006" key="6">
    <source>
        <dbReference type="Google" id="ProtNLM"/>
    </source>
</evidence>
<dbReference type="PROSITE" id="PS00409">
    <property type="entry name" value="PROKAR_NTER_METHYL"/>
    <property type="match status" value="1"/>
</dbReference>
<keyword evidence="2" id="KW-0178">Competence</keyword>
<organism evidence="4 5">
    <name type="scientific">Rossellomorea marisflavi</name>
    <dbReference type="NCBI Taxonomy" id="189381"/>
    <lineage>
        <taxon>Bacteria</taxon>
        <taxon>Bacillati</taxon>
        <taxon>Bacillota</taxon>
        <taxon>Bacilli</taxon>
        <taxon>Bacillales</taxon>
        <taxon>Bacillaceae</taxon>
        <taxon>Rossellomorea</taxon>
    </lineage>
</organism>
<comment type="caution">
    <text evidence="4">The sequence shown here is derived from an EMBL/GenBank/DDBJ whole genome shotgun (WGS) entry which is preliminary data.</text>
</comment>
<proteinExistence type="predicted"/>
<evidence type="ECO:0000313" key="4">
    <source>
        <dbReference type="EMBL" id="KON84694.1"/>
    </source>
</evidence>
<dbReference type="RefSeq" id="WP_053428293.1">
    <property type="nucleotide sequence ID" value="NZ_JAUKEF010000003.1"/>
</dbReference>
<keyword evidence="5" id="KW-1185">Reference proteome</keyword>
<evidence type="ECO:0000256" key="2">
    <source>
        <dbReference type="ARBA" id="ARBA00023287"/>
    </source>
</evidence>
<dbReference type="AlphaFoldDB" id="A0A0M0G4F1"/>
<sequence length="140" mass="15202">MKKLIHNERGVTLIEVLGAMVVLSIVMVLIANVQIFGQKQFVNQTEQVSHEADVRLAMNILTKEIRSATSISVTNNTIQTDTGKIELKGSTLQKGSKTIGENIASFSAVQKDGNITLTIKSKANGNQKASSLSTTLYIRK</sequence>
<comment type="subcellular location">
    <subcellularLocation>
        <location evidence="1">Cell surface</location>
    </subcellularLocation>
</comment>
<dbReference type="PATRIC" id="fig|189381.12.peg.2370"/>
<feature type="transmembrane region" description="Helical" evidence="3">
    <location>
        <begin position="12"/>
        <end position="37"/>
    </location>
</feature>
<accession>A0A0M0G4F1</accession>
<keyword evidence="3" id="KW-0472">Membrane</keyword>
<evidence type="ECO:0000256" key="3">
    <source>
        <dbReference type="SAM" id="Phobius"/>
    </source>
</evidence>
<keyword evidence="3" id="KW-0812">Transmembrane</keyword>
<dbReference type="InterPro" id="IPR012902">
    <property type="entry name" value="N_methyl_site"/>
</dbReference>
<protein>
    <recommendedName>
        <fullName evidence="6">Prepilin-type N-terminal cleavage/methylation domain-containing protein</fullName>
    </recommendedName>
</protein>
<dbReference type="GO" id="GO:0009986">
    <property type="term" value="C:cell surface"/>
    <property type="evidence" value="ECO:0007669"/>
    <property type="project" value="UniProtKB-SubCell"/>
</dbReference>